<reference evidence="2" key="1">
    <citation type="journal article" date="2011" name="Science">
        <title>The plant cell wall-decomposing machinery underlies the functional diversity of forest fungi.</title>
        <authorList>
            <person name="Eastwood D.C."/>
            <person name="Floudas D."/>
            <person name="Binder M."/>
            <person name="Majcherczyk A."/>
            <person name="Schneider P."/>
            <person name="Aerts A."/>
            <person name="Asiegbu F.O."/>
            <person name="Baker S.E."/>
            <person name="Barry K."/>
            <person name="Bendiksby M."/>
            <person name="Blumentritt M."/>
            <person name="Coutinho P.M."/>
            <person name="Cullen D."/>
            <person name="de Vries R.P."/>
            <person name="Gathman A."/>
            <person name="Goodell B."/>
            <person name="Henrissat B."/>
            <person name="Ihrmark K."/>
            <person name="Kauserud H."/>
            <person name="Kohler A."/>
            <person name="LaButti K."/>
            <person name="Lapidus A."/>
            <person name="Lavin J.L."/>
            <person name="Lee Y.-H."/>
            <person name="Lindquist E."/>
            <person name="Lilly W."/>
            <person name="Lucas S."/>
            <person name="Morin E."/>
            <person name="Murat C."/>
            <person name="Oguiza J.A."/>
            <person name="Park J."/>
            <person name="Pisabarro A.G."/>
            <person name="Riley R."/>
            <person name="Rosling A."/>
            <person name="Salamov A."/>
            <person name="Schmidt O."/>
            <person name="Schmutz J."/>
            <person name="Skrede I."/>
            <person name="Stenlid J."/>
            <person name="Wiebenga A."/>
            <person name="Xie X."/>
            <person name="Kuees U."/>
            <person name="Hibbett D.S."/>
            <person name="Hoffmeister D."/>
            <person name="Hoegberg N."/>
            <person name="Martin F."/>
            <person name="Grigoriev I.V."/>
            <person name="Watkinson S.C."/>
        </authorList>
    </citation>
    <scope>NUCLEOTIDE SEQUENCE [LARGE SCALE GENOMIC DNA]</scope>
    <source>
        <strain evidence="2">strain S7.3</strain>
    </source>
</reference>
<keyword evidence="2" id="KW-1185">Reference proteome</keyword>
<proteinExistence type="predicted"/>
<dbReference type="HOGENOM" id="CLU_1355381_0_0_1"/>
<dbReference type="EMBL" id="GL945492">
    <property type="protein sequence ID" value="EGN93401.1"/>
    <property type="molecule type" value="Genomic_DNA"/>
</dbReference>
<protein>
    <submittedName>
        <fullName evidence="1">Uncharacterized protein</fullName>
    </submittedName>
</protein>
<dbReference type="OrthoDB" id="2651057at2759"/>
<dbReference type="InParanoid" id="F8QE26"/>
<dbReference type="Proteomes" id="UP000008063">
    <property type="component" value="Unassembled WGS sequence"/>
</dbReference>
<accession>F8QE26</accession>
<organism evidence="2">
    <name type="scientific">Serpula lacrymans var. lacrymans (strain S7.3)</name>
    <name type="common">Dry rot fungus</name>
    <dbReference type="NCBI Taxonomy" id="936435"/>
    <lineage>
        <taxon>Eukaryota</taxon>
        <taxon>Fungi</taxon>
        <taxon>Dikarya</taxon>
        <taxon>Basidiomycota</taxon>
        <taxon>Agaricomycotina</taxon>
        <taxon>Agaricomycetes</taxon>
        <taxon>Agaricomycetidae</taxon>
        <taxon>Boletales</taxon>
        <taxon>Coniophorineae</taxon>
        <taxon>Serpulaceae</taxon>
        <taxon>Serpula</taxon>
    </lineage>
</organism>
<evidence type="ECO:0000313" key="2">
    <source>
        <dbReference type="Proteomes" id="UP000008063"/>
    </source>
</evidence>
<name>F8QE26_SERL3</name>
<evidence type="ECO:0000313" key="1">
    <source>
        <dbReference type="EMBL" id="EGN93401.1"/>
    </source>
</evidence>
<gene>
    <name evidence="1" type="ORF">SERLA73DRAFT_156343</name>
</gene>
<sequence length="202" mass="22433">MYVKEMSHWSDGITNDKYNARLKRAGAVFIRKNPRALFDKLGEIEAKISQRIATGNFKSQKGNDHFWMKHCYAIAVKSEQAGSIDLTKQQKTQTCSRCCITKYPGGTGSQDNHKKMFCSDGVMIKPEGIFSNGLFFYPVAFLSALCNMYYATIIQGIDGSPGNQIEHHAFAMMFVKYIKAGPDGADPVSPSITAKQSHVKST</sequence>
<dbReference type="AlphaFoldDB" id="F8QE26"/>